<organism evidence="1 2">
    <name type="scientific">Flavobacterium silvaticum</name>
    <dbReference type="NCBI Taxonomy" id="1852020"/>
    <lineage>
        <taxon>Bacteria</taxon>
        <taxon>Pseudomonadati</taxon>
        <taxon>Bacteroidota</taxon>
        <taxon>Flavobacteriia</taxon>
        <taxon>Flavobacteriales</taxon>
        <taxon>Flavobacteriaceae</taxon>
        <taxon>Flavobacterium</taxon>
    </lineage>
</organism>
<evidence type="ECO:0008006" key="3">
    <source>
        <dbReference type="Google" id="ProtNLM"/>
    </source>
</evidence>
<comment type="caution">
    <text evidence="1">The sequence shown here is derived from an EMBL/GenBank/DDBJ whole genome shotgun (WGS) entry which is preliminary data.</text>
</comment>
<dbReference type="EMBL" id="JAAMPU010000108">
    <property type="protein sequence ID" value="NMH29436.1"/>
    <property type="molecule type" value="Genomic_DNA"/>
</dbReference>
<reference evidence="1" key="1">
    <citation type="submission" date="2020-02" db="EMBL/GenBank/DDBJ databases">
        <title>Flavobacterium sp. genome.</title>
        <authorList>
            <person name="Jung H.S."/>
            <person name="Baek J.H."/>
            <person name="Jeon C.O."/>
        </authorList>
    </citation>
    <scope>NUCLEOTIDE SEQUENCE</scope>
    <source>
        <strain evidence="1">SE-s28</strain>
    </source>
</reference>
<name>A0A972G2S7_9FLAO</name>
<protein>
    <recommendedName>
        <fullName evidence="3">Lipoprotein</fullName>
    </recommendedName>
</protein>
<evidence type="ECO:0000313" key="1">
    <source>
        <dbReference type="EMBL" id="NMH29436.1"/>
    </source>
</evidence>
<gene>
    <name evidence="1" type="ORF">G6047_15460</name>
</gene>
<dbReference type="AlphaFoldDB" id="A0A972G2S7"/>
<dbReference type="Proteomes" id="UP000712080">
    <property type="component" value="Unassembled WGS sequence"/>
</dbReference>
<evidence type="ECO:0000313" key="2">
    <source>
        <dbReference type="Proteomes" id="UP000712080"/>
    </source>
</evidence>
<proteinExistence type="predicted"/>
<dbReference type="RefSeq" id="WP_169528527.1">
    <property type="nucleotide sequence ID" value="NZ_JAAMPU010000108.1"/>
</dbReference>
<sequence length="206" mass="23333">MRKIILLTALCMGLYSCKKDPQTDTKKAKTALEIMQTDCSIPTQETSLGKYQSRGQVIGDSIKLTMRIPAKNDKGELLVFDTLRWISPNPHLLIVYIKAKAKQLNGNMVDDDECIKDSTLTSITFTKKFKEIENFGSDLDVQNDINVIVHHSDKVDIEDVLMHAKKPCKCEVKCESEVYYAYKKKDSVLVLKPRKFCTGVVTHTTQ</sequence>
<dbReference type="PROSITE" id="PS51257">
    <property type="entry name" value="PROKAR_LIPOPROTEIN"/>
    <property type="match status" value="1"/>
</dbReference>
<keyword evidence="2" id="KW-1185">Reference proteome</keyword>
<accession>A0A972G2S7</accession>